<dbReference type="RefSeq" id="WP_114591429.1">
    <property type="nucleotide sequence ID" value="NZ_CP031165.1"/>
</dbReference>
<dbReference type="Pfam" id="PF13478">
    <property type="entry name" value="XdhC_C"/>
    <property type="match status" value="1"/>
</dbReference>
<dbReference type="InterPro" id="IPR027051">
    <property type="entry name" value="XdhC_Rossmann_dom"/>
</dbReference>
<dbReference type="Proteomes" id="UP000264006">
    <property type="component" value="Chromosome"/>
</dbReference>
<evidence type="ECO:0000259" key="3">
    <source>
        <dbReference type="Pfam" id="PF13478"/>
    </source>
</evidence>
<feature type="domain" description="XdhC Rossmann" evidence="3">
    <location>
        <begin position="101"/>
        <end position="239"/>
    </location>
</feature>
<accession>A0A346XX92</accession>
<dbReference type="PANTHER" id="PTHR30388:SF6">
    <property type="entry name" value="XANTHINE DEHYDROGENASE SUBUNIT A-RELATED"/>
    <property type="match status" value="1"/>
</dbReference>
<dbReference type="InterPro" id="IPR003777">
    <property type="entry name" value="XdhC_CoxI"/>
</dbReference>
<protein>
    <submittedName>
        <fullName evidence="4">Xanthine and CO dehydrogenases maturation factor, XdhC/CoxF family</fullName>
    </submittedName>
</protein>
<dbReference type="OrthoDB" id="5242066at2"/>
<dbReference type="KEGG" id="euz:DVS28_a2156"/>
<evidence type="ECO:0000256" key="1">
    <source>
        <dbReference type="SAM" id="MobiDB-lite"/>
    </source>
</evidence>
<sequence length="268" mass="27868">MNVYDALANARGRGRRVVLLTVLAVSEDASSHSGAKMVADADGSVAGSLGCSEFDTAGVELAGEALRVGGPIRRRVTFGGHDEEERSIEVFAEVHEPEAAVLVFGANPVGCAVARQADMIGRRVTVVTPGGTTDVPPAVEVKADDPGRFLLVAPPGPNDAVLLSDHDAPYVDEVLRVALASEAGFVGMLGSRRHAPGAVRRLREAGTPEAHIARLRAPVGLDIGSRTPEEIALSIVAEILAAENGRDGGRMGLDWSQGTDGDGEEEAR</sequence>
<evidence type="ECO:0000313" key="5">
    <source>
        <dbReference type="Proteomes" id="UP000264006"/>
    </source>
</evidence>
<dbReference type="PANTHER" id="PTHR30388">
    <property type="entry name" value="ALDEHYDE OXIDOREDUCTASE MOLYBDENUM COFACTOR ASSEMBLY PROTEIN"/>
    <property type="match status" value="1"/>
</dbReference>
<reference evidence="4 5" key="1">
    <citation type="submission" date="2018-09" db="EMBL/GenBank/DDBJ databases">
        <title>Complete genome sequence of Euzebya sp. DY32-46 isolated from seawater of Pacific Ocean.</title>
        <authorList>
            <person name="Xu L."/>
            <person name="Wu Y.-H."/>
            <person name="Xu X.-W."/>
        </authorList>
    </citation>
    <scope>NUCLEOTIDE SEQUENCE [LARGE SCALE GENOMIC DNA]</scope>
    <source>
        <strain evidence="4 5">DY32-46</strain>
    </source>
</reference>
<evidence type="ECO:0000259" key="2">
    <source>
        <dbReference type="Pfam" id="PF02625"/>
    </source>
</evidence>
<keyword evidence="5" id="KW-1185">Reference proteome</keyword>
<evidence type="ECO:0000313" key="4">
    <source>
        <dbReference type="EMBL" id="AXV06839.1"/>
    </source>
</evidence>
<organism evidence="4 5">
    <name type="scientific">Euzebya pacifica</name>
    <dbReference type="NCBI Taxonomy" id="1608957"/>
    <lineage>
        <taxon>Bacteria</taxon>
        <taxon>Bacillati</taxon>
        <taxon>Actinomycetota</taxon>
        <taxon>Nitriliruptoria</taxon>
        <taxon>Euzebyales</taxon>
    </lineage>
</organism>
<dbReference type="EMBL" id="CP031165">
    <property type="protein sequence ID" value="AXV06839.1"/>
    <property type="molecule type" value="Genomic_DNA"/>
</dbReference>
<proteinExistence type="predicted"/>
<dbReference type="Gene3D" id="3.40.50.720">
    <property type="entry name" value="NAD(P)-binding Rossmann-like Domain"/>
    <property type="match status" value="1"/>
</dbReference>
<dbReference type="Pfam" id="PF02625">
    <property type="entry name" value="XdhC_CoxI"/>
    <property type="match status" value="1"/>
</dbReference>
<feature type="region of interest" description="Disordered" evidence="1">
    <location>
        <begin position="247"/>
        <end position="268"/>
    </location>
</feature>
<name>A0A346XX92_9ACTN</name>
<gene>
    <name evidence="4" type="ORF">DVS28_a2156</name>
</gene>
<dbReference type="InterPro" id="IPR052698">
    <property type="entry name" value="MoCofactor_Util/Proc"/>
</dbReference>
<feature type="domain" description="XdhC- CoxI" evidence="2">
    <location>
        <begin position="12"/>
        <end position="75"/>
    </location>
</feature>
<dbReference type="AlphaFoldDB" id="A0A346XX92"/>